<organism evidence="1 2">
    <name type="scientific">Tropilaelaps mercedesae</name>
    <dbReference type="NCBI Taxonomy" id="418985"/>
    <lineage>
        <taxon>Eukaryota</taxon>
        <taxon>Metazoa</taxon>
        <taxon>Ecdysozoa</taxon>
        <taxon>Arthropoda</taxon>
        <taxon>Chelicerata</taxon>
        <taxon>Arachnida</taxon>
        <taxon>Acari</taxon>
        <taxon>Parasitiformes</taxon>
        <taxon>Mesostigmata</taxon>
        <taxon>Gamasina</taxon>
        <taxon>Dermanyssoidea</taxon>
        <taxon>Laelapidae</taxon>
        <taxon>Tropilaelaps</taxon>
    </lineage>
</organism>
<protein>
    <submittedName>
        <fullName evidence="1">Twinfilin-2-B-like</fullName>
    </submittedName>
</protein>
<evidence type="ECO:0000313" key="1">
    <source>
        <dbReference type="EMBL" id="OQR72010.1"/>
    </source>
</evidence>
<dbReference type="Proteomes" id="UP000192247">
    <property type="component" value="Unassembled WGS sequence"/>
</dbReference>
<dbReference type="OrthoDB" id="10006997at2759"/>
<dbReference type="STRING" id="418985.A0A1V9XEN9"/>
<gene>
    <name evidence="1" type="ORF">BIW11_01385</name>
</gene>
<dbReference type="Gene3D" id="3.40.20.10">
    <property type="entry name" value="Severin"/>
    <property type="match status" value="1"/>
</dbReference>
<proteinExistence type="predicted"/>
<sequence>MSHQTGIVPNEPLTRFFAKARDASKCRLFKVVIENEQLILRDERPVQGDWKTDFALTIVGRHRMLFSRENPSVPRSHDELVWVTDKLSE</sequence>
<dbReference type="EMBL" id="MNPL01012797">
    <property type="protein sequence ID" value="OQR72010.1"/>
    <property type="molecule type" value="Genomic_DNA"/>
</dbReference>
<dbReference type="InParanoid" id="A0A1V9XEN9"/>
<dbReference type="AlphaFoldDB" id="A0A1V9XEN9"/>
<dbReference type="InterPro" id="IPR029006">
    <property type="entry name" value="ADF-H/Gelsolin-like_dom_sf"/>
</dbReference>
<evidence type="ECO:0000313" key="2">
    <source>
        <dbReference type="Proteomes" id="UP000192247"/>
    </source>
</evidence>
<accession>A0A1V9XEN9</accession>
<comment type="caution">
    <text evidence="1">The sequence shown here is derived from an EMBL/GenBank/DDBJ whole genome shotgun (WGS) entry which is preliminary data.</text>
</comment>
<name>A0A1V9XEN9_9ACAR</name>
<reference evidence="1 2" key="1">
    <citation type="journal article" date="2017" name="Gigascience">
        <title>Draft genome of the honey bee ectoparasitic mite, Tropilaelaps mercedesae, is shaped by the parasitic life history.</title>
        <authorList>
            <person name="Dong X."/>
            <person name="Armstrong S.D."/>
            <person name="Xia D."/>
            <person name="Makepeace B.L."/>
            <person name="Darby A.C."/>
            <person name="Kadowaki T."/>
        </authorList>
    </citation>
    <scope>NUCLEOTIDE SEQUENCE [LARGE SCALE GENOMIC DNA]</scope>
    <source>
        <strain evidence="1">Wuxi-XJTLU</strain>
    </source>
</reference>
<keyword evidence="2" id="KW-1185">Reference proteome</keyword>